<evidence type="ECO:0000256" key="4">
    <source>
        <dbReference type="ARBA" id="ARBA00023136"/>
    </source>
</evidence>
<evidence type="ECO:0000313" key="7">
    <source>
        <dbReference type="Proteomes" id="UP000076830"/>
    </source>
</evidence>
<dbReference type="Proteomes" id="UP000076830">
    <property type="component" value="Chromosome"/>
</dbReference>
<dbReference type="EMBL" id="CP015249">
    <property type="protein sequence ID" value="ANB16759.1"/>
    <property type="molecule type" value="Genomic_DNA"/>
</dbReference>
<accession>A0A160DRJ1</accession>
<dbReference type="STRING" id="1300342.I596_723"/>
<comment type="subcellular location">
    <subcellularLocation>
        <location evidence="1">Membrane</location>
        <topology evidence="1">Single-pass membrane protein</topology>
    </subcellularLocation>
</comment>
<evidence type="ECO:0000259" key="5">
    <source>
        <dbReference type="Pfam" id="PF04357"/>
    </source>
</evidence>
<keyword evidence="3" id="KW-1133">Transmembrane helix</keyword>
<keyword evidence="4" id="KW-0472">Membrane</keyword>
<dbReference type="OrthoDB" id="5555605at2"/>
<dbReference type="PATRIC" id="fig|1300342.3.peg.709"/>
<dbReference type="Pfam" id="PF04357">
    <property type="entry name" value="TamB"/>
    <property type="match status" value="1"/>
</dbReference>
<dbReference type="GO" id="GO:0097347">
    <property type="term" value="C:TAM protein secretion complex"/>
    <property type="evidence" value="ECO:0007669"/>
    <property type="project" value="TreeGrafter"/>
</dbReference>
<keyword evidence="7" id="KW-1185">Reference proteome</keyword>
<reference evidence="6 7" key="1">
    <citation type="submission" date="2016-04" db="EMBL/GenBank/DDBJ databases">
        <title>Complete genome sequence of Dokdonella koreensis DS-123T.</title>
        <authorList>
            <person name="Kim J.F."/>
            <person name="Lee H."/>
            <person name="Kwak M.-J."/>
        </authorList>
    </citation>
    <scope>NUCLEOTIDE SEQUENCE [LARGE SCALE GENOMIC DNA]</scope>
    <source>
        <strain evidence="6 7">DS-123</strain>
    </source>
</reference>
<name>A0A160DRJ1_9GAMM</name>
<sequence>MKWFKRIGIALLIVLVLVLLAVLWLLNTGAGARFVLARAEAALDGKLIVERSSGTLAGLLRLEGVRYRDAEAGVDAHIGTLSVDLALTALLGRRVVVQDLAVEAVDVALTTLPPKPEEPAGTFSLQPPLDIALERFALRGAKISQDGQPLFAADSLDLAAAWTGAGITVRQLALRAPDGSVDLDGTLTTREGYAGKGRTTFRWRAGDAEYAGTLDADSDGKQARLALRLDTPMAATLDATLGQDARWPWTLALDVPRFDPKVLAPEAGLAGVAVALRGEGDRGQGSLAGDVTLDERRLHIEPLRYALTDELLRIEALGITSPDFEGRLDANGEVRLKADPVSATLTLDWKDVVLPAELAGQVLASHGRLDVEGSAAAYAARGSLSVGPPGQLADITLDLDGTPEAVALKTLALVQPKGGLDASGTVTLKPAIGWDIRAKAQRLDPGAFAADWPGALDFDLASTGTLTDQGPDTTLRIDRLGGTLRQRPVGGQADLTIKPDFIVDGNLTLRSGGSTVEMTGRGGNQTDASLRLAIASLADWLPDAGGRLGGDFRIRGRWPALNVDGRADGTAIAFGDLHIDTLGVTANVANLEDPSGKATVTIAGLTQGDLRFDSLAVEAEGNQASHRLRLAGAGKPADITLALSGGAKDGRWNGSLGTLGLSIAGPRETTRFDLAAPAAMGWDGQRFTLADSCLTGADARLCVGGNGAADGSLAARYRIEKLPLRTVVRLAAPDAPVRLRGEINGEGDIRRDAAGALNGQATLTSAEGSVIYVEAGAQPLLSYTGFALDARFSPSATVATVKAGLDHDGRLDGRVELGGAPGSDQNLGGRVTLDLKSLAFLELLTTEVANTKGSLAADYTLGGTLSAPQLAGALTLKDFATEVPIAGLKLHDGQVTLRAEGADRFVLQGGIGSGKGRLTIDGNGGLAAAAPLAITIRGEDFLAADIPAANVLISPDLSIERNASGTYVNGKVAVPKANVDVSKLPGGGASAASPDVVVTDAERVEPGQAPPVVVNVSVELGDQVKLAGFGLDGTIAGNLRINQRPGRAPTGTGTLNVGGTYKAYGQDLKIETGRVLFAGTALDNPGLDIRAVRKIEADDVTAGLMVRGTAILPVLTVFSEPAMEQSQALSYLVTGKPLSALGSGEGDMLGTAARALGTAGGDLLAKSIGKRMGVDDIGVADNAALGGAAFTVGKYLSPKLYLSYGVGIFEPGEVVTLRYLFHRRWNFEAQSATNGNRAGINYRYEK</sequence>
<gene>
    <name evidence="6" type="ORF">I596_723</name>
</gene>
<dbReference type="PANTHER" id="PTHR36985:SF1">
    <property type="entry name" value="TRANSLOCATION AND ASSEMBLY MODULE SUBUNIT TAMB"/>
    <property type="match status" value="1"/>
</dbReference>
<dbReference type="AlphaFoldDB" id="A0A160DRJ1"/>
<dbReference type="GO" id="GO:0005886">
    <property type="term" value="C:plasma membrane"/>
    <property type="evidence" value="ECO:0007669"/>
    <property type="project" value="InterPro"/>
</dbReference>
<dbReference type="GO" id="GO:0009306">
    <property type="term" value="P:protein secretion"/>
    <property type="evidence" value="ECO:0007669"/>
    <property type="project" value="InterPro"/>
</dbReference>
<dbReference type="PANTHER" id="PTHR36985">
    <property type="entry name" value="TRANSLOCATION AND ASSEMBLY MODULE SUBUNIT TAMB"/>
    <property type="match status" value="1"/>
</dbReference>
<evidence type="ECO:0000256" key="2">
    <source>
        <dbReference type="ARBA" id="ARBA00022692"/>
    </source>
</evidence>
<evidence type="ECO:0000313" key="6">
    <source>
        <dbReference type="EMBL" id="ANB16759.1"/>
    </source>
</evidence>
<dbReference type="InterPro" id="IPR007452">
    <property type="entry name" value="TamB_C"/>
</dbReference>
<evidence type="ECO:0000256" key="3">
    <source>
        <dbReference type="ARBA" id="ARBA00022989"/>
    </source>
</evidence>
<evidence type="ECO:0000256" key="1">
    <source>
        <dbReference type="ARBA" id="ARBA00004167"/>
    </source>
</evidence>
<keyword evidence="2" id="KW-0812">Transmembrane</keyword>
<feature type="domain" description="Translocation and assembly module TamB C-terminal" evidence="5">
    <location>
        <begin position="913"/>
        <end position="1245"/>
    </location>
</feature>
<proteinExistence type="predicted"/>
<dbReference type="KEGG" id="dko:I596_723"/>
<dbReference type="RefSeq" id="WP_067644184.1">
    <property type="nucleotide sequence ID" value="NZ_CP015249.1"/>
</dbReference>
<protein>
    <submittedName>
        <fullName evidence="6">Pathogenicity protein</fullName>
    </submittedName>
</protein>
<organism evidence="6 7">
    <name type="scientific">Dokdonella koreensis DS-123</name>
    <dbReference type="NCBI Taxonomy" id="1300342"/>
    <lineage>
        <taxon>Bacteria</taxon>
        <taxon>Pseudomonadati</taxon>
        <taxon>Pseudomonadota</taxon>
        <taxon>Gammaproteobacteria</taxon>
        <taxon>Lysobacterales</taxon>
        <taxon>Rhodanobacteraceae</taxon>
        <taxon>Dokdonella</taxon>
    </lineage>
</organism>